<keyword evidence="8" id="KW-1185">Reference proteome</keyword>
<dbReference type="SUPFAM" id="SSF53850">
    <property type="entry name" value="Periplasmic binding protein-like II"/>
    <property type="match status" value="1"/>
</dbReference>
<dbReference type="GO" id="GO:0015871">
    <property type="term" value="P:choline transport"/>
    <property type="evidence" value="ECO:0007669"/>
    <property type="project" value="TreeGrafter"/>
</dbReference>
<comment type="caution">
    <text evidence="7">The sequence shown here is derived from an EMBL/GenBank/DDBJ whole genome shotgun (WGS) entry which is preliminary data.</text>
</comment>
<dbReference type="GO" id="GO:0015226">
    <property type="term" value="F:carnitine transmembrane transporter activity"/>
    <property type="evidence" value="ECO:0007669"/>
    <property type="project" value="TreeGrafter"/>
</dbReference>
<comment type="subcellular location">
    <subcellularLocation>
        <location evidence="1">Cell membrane</location>
    </subcellularLocation>
</comment>
<dbReference type="Proteomes" id="UP000317998">
    <property type="component" value="Unassembled WGS sequence"/>
</dbReference>
<dbReference type="EMBL" id="VFOM01000001">
    <property type="protein sequence ID" value="TQL47709.1"/>
    <property type="molecule type" value="Genomic_DNA"/>
</dbReference>
<evidence type="ECO:0000256" key="2">
    <source>
        <dbReference type="ARBA" id="ARBA00022448"/>
    </source>
</evidence>
<dbReference type="CDD" id="cd13639">
    <property type="entry name" value="PBP2_OpuAC_like"/>
    <property type="match status" value="1"/>
</dbReference>
<evidence type="ECO:0000313" key="8">
    <source>
        <dbReference type="Proteomes" id="UP000317998"/>
    </source>
</evidence>
<name>A0A542YHZ7_9MICO</name>
<protein>
    <submittedName>
        <fullName evidence="7">Glycine betaine/proline transport system substrate-binding protein</fullName>
    </submittedName>
</protein>
<organism evidence="7 8">
    <name type="scientific">Homoserinimonas aerilata</name>
    <dbReference type="NCBI Taxonomy" id="1162970"/>
    <lineage>
        <taxon>Bacteria</taxon>
        <taxon>Bacillati</taxon>
        <taxon>Actinomycetota</taxon>
        <taxon>Actinomycetes</taxon>
        <taxon>Micrococcales</taxon>
        <taxon>Microbacteriaceae</taxon>
        <taxon>Homoserinimonas</taxon>
    </lineage>
</organism>
<accession>A0A542YHZ7</accession>
<dbReference type="Pfam" id="PF04069">
    <property type="entry name" value="OpuAC"/>
    <property type="match status" value="1"/>
</dbReference>
<dbReference type="InterPro" id="IPR007210">
    <property type="entry name" value="ABC_Gly_betaine_transp_sub-bd"/>
</dbReference>
<evidence type="ECO:0000313" key="7">
    <source>
        <dbReference type="EMBL" id="TQL47709.1"/>
    </source>
</evidence>
<evidence type="ECO:0000256" key="1">
    <source>
        <dbReference type="ARBA" id="ARBA00004236"/>
    </source>
</evidence>
<feature type="chain" id="PRO_5038645984" evidence="5">
    <location>
        <begin position="24"/>
        <end position="299"/>
    </location>
</feature>
<evidence type="ECO:0000259" key="6">
    <source>
        <dbReference type="Pfam" id="PF04069"/>
    </source>
</evidence>
<dbReference type="GO" id="GO:0031460">
    <property type="term" value="P:glycine betaine transport"/>
    <property type="evidence" value="ECO:0007669"/>
    <property type="project" value="TreeGrafter"/>
</dbReference>
<keyword evidence="5" id="KW-0732">Signal</keyword>
<dbReference type="PANTHER" id="PTHR47737">
    <property type="entry name" value="GLYCINE BETAINE/PROLINE BETAINE TRANSPORT SYSTEM PERMEASE PROTEIN PROW"/>
    <property type="match status" value="1"/>
</dbReference>
<dbReference type="GO" id="GO:0005275">
    <property type="term" value="F:amine transmembrane transporter activity"/>
    <property type="evidence" value="ECO:0007669"/>
    <property type="project" value="TreeGrafter"/>
</dbReference>
<evidence type="ECO:0000256" key="5">
    <source>
        <dbReference type="SAM" id="SignalP"/>
    </source>
</evidence>
<sequence>MKKRFMTSIAVGAVALLGLTACAGSADTGDNGSGDGDSKSLTVGVFNGWPEGEAASYLWKAVLEEKGYDVTLEYADAGPVFAGLSTGDYDVAFDGWLPLTHQSYMDEYGDSLEDLGSWNDDAVLTVAVNEDAPITSLDELADHADEFGNRIVGIEPGAGLTKAVGEQTIPTYGLDGMEFLTSSTPAMLSELSAALDAGENVAVTLWRPHWAYDEYPIRDLEDPEGTLGASEGIHSIARSGFGDEFSELAGWIGDWKLDSELLYSLENAMYNSGADASEYESIVADWIAENQEYVDGLTS</sequence>
<dbReference type="Gene3D" id="3.40.190.100">
    <property type="entry name" value="Glycine betaine-binding periplasmic protein, domain 2"/>
    <property type="match status" value="1"/>
</dbReference>
<feature type="domain" description="ABC-type glycine betaine transport system substrate-binding" evidence="6">
    <location>
        <begin position="39"/>
        <end position="289"/>
    </location>
</feature>
<gene>
    <name evidence="7" type="ORF">FB562_0777</name>
</gene>
<keyword evidence="4" id="KW-0472">Membrane</keyword>
<proteinExistence type="predicted"/>
<dbReference type="PROSITE" id="PS51257">
    <property type="entry name" value="PROKAR_LIPOPROTEIN"/>
    <property type="match status" value="1"/>
</dbReference>
<keyword evidence="3" id="KW-1003">Cell membrane</keyword>
<feature type="signal peptide" evidence="5">
    <location>
        <begin position="1"/>
        <end position="23"/>
    </location>
</feature>
<reference evidence="7 8" key="1">
    <citation type="submission" date="2019-06" db="EMBL/GenBank/DDBJ databases">
        <title>Sequencing the genomes of 1000 actinobacteria strains.</title>
        <authorList>
            <person name="Klenk H.-P."/>
        </authorList>
    </citation>
    <scope>NUCLEOTIDE SEQUENCE [LARGE SCALE GENOMIC DNA]</scope>
    <source>
        <strain evidence="7 8">DSM 26477</strain>
    </source>
</reference>
<dbReference type="GO" id="GO:0043190">
    <property type="term" value="C:ATP-binding cassette (ABC) transporter complex"/>
    <property type="evidence" value="ECO:0007669"/>
    <property type="project" value="InterPro"/>
</dbReference>
<keyword evidence="2" id="KW-0813">Transport</keyword>
<dbReference type="Gene3D" id="3.10.105.10">
    <property type="entry name" value="Dipeptide-binding Protein, Domain 3"/>
    <property type="match status" value="2"/>
</dbReference>
<dbReference type="OrthoDB" id="9787902at2"/>
<dbReference type="AlphaFoldDB" id="A0A542YHZ7"/>
<evidence type="ECO:0000256" key="4">
    <source>
        <dbReference type="ARBA" id="ARBA00023136"/>
    </source>
</evidence>
<dbReference type="PANTHER" id="PTHR47737:SF1">
    <property type="entry name" value="GLYCINE BETAINE_PROLINE BETAINE TRANSPORT SYSTEM PERMEASE PROTEIN PROW"/>
    <property type="match status" value="1"/>
</dbReference>
<evidence type="ECO:0000256" key="3">
    <source>
        <dbReference type="ARBA" id="ARBA00022475"/>
    </source>
</evidence>